<feature type="domain" description="Beta-ketoacyl synthase-like N-terminal" evidence="1">
    <location>
        <begin position="50"/>
        <end position="169"/>
    </location>
</feature>
<accession>A0A108M523</accession>
<keyword evidence="5" id="KW-1185">Reference proteome</keyword>
<dbReference type="EMBL" id="QTPM01000017">
    <property type="protein sequence ID" value="RQY92291.1"/>
    <property type="molecule type" value="Genomic_DNA"/>
</dbReference>
<reference evidence="3 5" key="2">
    <citation type="submission" date="2018-08" db="EMBL/GenBank/DDBJ databases">
        <title>Comparative analysis of Burkholderia isolates from Puerto Rico.</title>
        <authorList>
            <person name="Hall C."/>
            <person name="Sahl J."/>
            <person name="Wagner D."/>
        </authorList>
    </citation>
    <scope>NUCLEOTIDE SEQUENCE [LARGE SCALE GENOMIC DNA]</scope>
    <source>
        <strain evidence="3 5">Bp8966</strain>
    </source>
</reference>
<dbReference type="Gene3D" id="3.40.47.10">
    <property type="match status" value="1"/>
</dbReference>
<organism evidence="2">
    <name type="scientific">Burkholderia stagnalis</name>
    <dbReference type="NCBI Taxonomy" id="1503054"/>
    <lineage>
        <taxon>Bacteria</taxon>
        <taxon>Pseudomonadati</taxon>
        <taxon>Pseudomonadota</taxon>
        <taxon>Betaproteobacteria</taxon>
        <taxon>Burkholderiales</taxon>
        <taxon>Burkholderiaceae</taxon>
        <taxon>Burkholderia</taxon>
        <taxon>Burkholderia cepacia complex</taxon>
    </lineage>
</organism>
<dbReference type="InterPro" id="IPR014030">
    <property type="entry name" value="Ketoacyl_synth_N"/>
</dbReference>
<dbReference type="RefSeq" id="WP_059960480.1">
    <property type="nucleotide sequence ID" value="NZ_CP156687.1"/>
</dbReference>
<comment type="caution">
    <text evidence="2">The sequence shown here is derived from an EMBL/GenBank/DDBJ whole genome shotgun (WGS) entry which is preliminary data.</text>
</comment>
<dbReference type="STRING" id="1503054.WT74_20275"/>
<evidence type="ECO:0000313" key="4">
    <source>
        <dbReference type="Proteomes" id="UP000068603"/>
    </source>
</evidence>
<reference evidence="2 4" key="1">
    <citation type="submission" date="2015-11" db="EMBL/GenBank/DDBJ databases">
        <title>Expanding the genomic diversity of Burkholderia species for the development of highly accurate diagnostics.</title>
        <authorList>
            <person name="Sahl J."/>
            <person name="Keim P."/>
            <person name="Wagner D."/>
        </authorList>
    </citation>
    <scope>NUCLEOTIDE SEQUENCE [LARGE SCALE GENOMIC DNA]</scope>
    <source>
        <strain evidence="2 4">MSMB1960WGS</strain>
    </source>
</reference>
<gene>
    <name evidence="3" type="ORF">DF017_15845</name>
    <name evidence="2" type="ORF">WT44_29995</name>
</gene>
<dbReference type="Pfam" id="PF00109">
    <property type="entry name" value="ketoacyl-synt"/>
    <property type="match status" value="1"/>
</dbReference>
<protein>
    <recommendedName>
        <fullName evidence="1">Beta-ketoacyl synthase-like N-terminal domain-containing protein</fullName>
    </recommendedName>
</protein>
<evidence type="ECO:0000259" key="1">
    <source>
        <dbReference type="Pfam" id="PF00109"/>
    </source>
</evidence>
<dbReference type="EMBL" id="LPHB01000086">
    <property type="protein sequence ID" value="KWA53087.1"/>
    <property type="molecule type" value="Genomic_DNA"/>
</dbReference>
<dbReference type="GO" id="GO:0016746">
    <property type="term" value="F:acyltransferase activity"/>
    <property type="evidence" value="ECO:0007669"/>
    <property type="project" value="InterPro"/>
</dbReference>
<evidence type="ECO:0000313" key="2">
    <source>
        <dbReference type="EMBL" id="KWA53087.1"/>
    </source>
</evidence>
<name>A0A108M523_9BURK</name>
<dbReference type="SUPFAM" id="SSF53901">
    <property type="entry name" value="Thiolase-like"/>
    <property type="match status" value="1"/>
</dbReference>
<sequence>MSAVTPRAPRRAFRIAAAAAIVPAADGVLTDAHLHAERRSRKVGPLPVKARMTLAAAERLRAALGETDRATPAGRIGVSFGTLFGAIDVAEQCLGTVRAEGFAQVTPSWYATGLPNATAAIVASLFDWRGPNLTFLGYQAGLDAIVGACRQIAAGHADAVCAGGFDLPSARYVARADAPLADARALHPGAGLLWLAGGEPQQGDLGRIVGWSQQAFDDDAFDAAQARGFPALIAAALHGVAGDGADAAPAVHVVRPGAPGAIDRLAASAPVALAAGLAGAWAPGRHALVVKGLGTLATCVVVDNQPIPE</sequence>
<dbReference type="Proteomes" id="UP000068603">
    <property type="component" value="Unassembled WGS sequence"/>
</dbReference>
<dbReference type="GeneID" id="93057872"/>
<evidence type="ECO:0000313" key="5">
    <source>
        <dbReference type="Proteomes" id="UP000281098"/>
    </source>
</evidence>
<proteinExistence type="predicted"/>
<dbReference type="Proteomes" id="UP000281098">
    <property type="component" value="Unassembled WGS sequence"/>
</dbReference>
<dbReference type="AlphaFoldDB" id="A0A108M523"/>
<evidence type="ECO:0000313" key="3">
    <source>
        <dbReference type="EMBL" id="RQY92291.1"/>
    </source>
</evidence>
<dbReference type="InterPro" id="IPR016039">
    <property type="entry name" value="Thiolase-like"/>
</dbReference>